<feature type="transmembrane region" description="Helical" evidence="8">
    <location>
        <begin position="285"/>
        <end position="306"/>
    </location>
</feature>
<dbReference type="GO" id="GO:0098797">
    <property type="term" value="C:plasma membrane protein complex"/>
    <property type="evidence" value="ECO:0007669"/>
    <property type="project" value="TreeGrafter"/>
</dbReference>
<evidence type="ECO:0000313" key="11">
    <source>
        <dbReference type="EMBL" id="RUO35424.1"/>
    </source>
</evidence>
<evidence type="ECO:0000256" key="2">
    <source>
        <dbReference type="ARBA" id="ARBA00005236"/>
    </source>
</evidence>
<dbReference type="Pfam" id="PF12704">
    <property type="entry name" value="MacB_PCD"/>
    <property type="match status" value="1"/>
</dbReference>
<evidence type="ECO:0000256" key="3">
    <source>
        <dbReference type="ARBA" id="ARBA00022448"/>
    </source>
</evidence>
<accession>A0A432WNR5</accession>
<dbReference type="NCBIfam" id="TIGR02212">
    <property type="entry name" value="lolCE"/>
    <property type="match status" value="1"/>
</dbReference>
<evidence type="ECO:0000259" key="9">
    <source>
        <dbReference type="Pfam" id="PF02687"/>
    </source>
</evidence>
<comment type="caution">
    <text evidence="11">The sequence shown here is derived from an EMBL/GenBank/DDBJ whole genome shotgun (WGS) entry which is preliminary data.</text>
</comment>
<dbReference type="InterPro" id="IPR051447">
    <property type="entry name" value="Lipoprotein-release_system"/>
</dbReference>
<comment type="similarity">
    <text evidence="2">Belongs to the ABC-4 integral membrane protein family. LolC/E subfamily.</text>
</comment>
<keyword evidence="5 8" id="KW-0812">Transmembrane</keyword>
<protein>
    <submittedName>
        <fullName evidence="11">Lipoprotein-releasing system transmembrane subunit, LolC/LolE family</fullName>
    </submittedName>
</protein>
<sequence length="417" mass="46666">MPKFSPPISLYLALRYSRSRERSAFTRFISRFVMAGIMLGVMALIVVMSVMNGFERELKHRILGVVPQVIISADGERTIADWRAIDDDFSWPAAVYHQSPFVQSEGLVQGDGQLQAVMLQGIYPQHEPPRSVIEQNMLVGRIDDLQAGHYRVVIGRSLAMHLDVQLGDRIRVTAAGGQQHTPVGIMPAQRQFTVAGIFEVGADIDRQLAFFHGDDLARLLRYPEGHVTGLRLWLDDAFLARTVQENLSRQQSRSNGAIRYQFTDWQERYGQLFAAVRMEKGMMMIMLGLIVIVAAFNAVSALVMLIQDKRADIAVLQTLGLARKHVYQTLVMQGMYSGVMGTVLGTILGVFLTWSLNDILLIFGIDIFMQGQTMPYAIEWAQIGGILFAALGLTLIATLYPAWRAAHIQPAEILRYE</sequence>
<dbReference type="AlphaFoldDB" id="A0A432WNR5"/>
<feature type="domain" description="MacB-like periplasmic core" evidence="10">
    <location>
        <begin position="34"/>
        <end position="216"/>
    </location>
</feature>
<evidence type="ECO:0000256" key="8">
    <source>
        <dbReference type="SAM" id="Phobius"/>
    </source>
</evidence>
<dbReference type="OrthoDB" id="9808461at2"/>
<evidence type="ECO:0000313" key="12">
    <source>
        <dbReference type="Proteomes" id="UP000288405"/>
    </source>
</evidence>
<gene>
    <name evidence="11" type="ORF">CWE11_04055</name>
</gene>
<keyword evidence="11" id="KW-0449">Lipoprotein</keyword>
<comment type="subcellular location">
    <subcellularLocation>
        <location evidence="1">Cell membrane</location>
        <topology evidence="1">Multi-pass membrane protein</topology>
    </subcellularLocation>
</comment>
<keyword evidence="3" id="KW-0813">Transport</keyword>
<dbReference type="Pfam" id="PF02687">
    <property type="entry name" value="FtsX"/>
    <property type="match status" value="1"/>
</dbReference>
<feature type="transmembrane region" description="Helical" evidence="8">
    <location>
        <begin position="384"/>
        <end position="403"/>
    </location>
</feature>
<evidence type="ECO:0000259" key="10">
    <source>
        <dbReference type="Pfam" id="PF12704"/>
    </source>
</evidence>
<evidence type="ECO:0000256" key="4">
    <source>
        <dbReference type="ARBA" id="ARBA00022475"/>
    </source>
</evidence>
<keyword evidence="4" id="KW-1003">Cell membrane</keyword>
<feature type="transmembrane region" description="Helical" evidence="8">
    <location>
        <begin position="28"/>
        <end position="51"/>
    </location>
</feature>
<dbReference type="PANTHER" id="PTHR30489:SF8">
    <property type="entry name" value="LIPOPROTEIN-RELEASING SYSTEM TRANSMEMBRANE PROTEIN LOLC"/>
    <property type="match status" value="1"/>
</dbReference>
<evidence type="ECO:0000256" key="7">
    <source>
        <dbReference type="ARBA" id="ARBA00023136"/>
    </source>
</evidence>
<name>A0A432WNR5_9GAMM</name>
<dbReference type="GO" id="GO:0044874">
    <property type="term" value="P:lipoprotein localization to outer membrane"/>
    <property type="evidence" value="ECO:0007669"/>
    <property type="project" value="TreeGrafter"/>
</dbReference>
<feature type="transmembrane region" description="Helical" evidence="8">
    <location>
        <begin position="326"/>
        <end position="352"/>
    </location>
</feature>
<keyword evidence="6 8" id="KW-1133">Transmembrane helix</keyword>
<dbReference type="RefSeq" id="WP_126776336.1">
    <property type="nucleotide sequence ID" value="NZ_PIPM01000003.1"/>
</dbReference>
<proteinExistence type="inferred from homology"/>
<organism evidence="11 12">
    <name type="scientific">Aliidiomarina sanyensis</name>
    <dbReference type="NCBI Taxonomy" id="1249555"/>
    <lineage>
        <taxon>Bacteria</taxon>
        <taxon>Pseudomonadati</taxon>
        <taxon>Pseudomonadota</taxon>
        <taxon>Gammaproteobacteria</taxon>
        <taxon>Alteromonadales</taxon>
        <taxon>Idiomarinaceae</taxon>
        <taxon>Aliidiomarina</taxon>
    </lineage>
</organism>
<reference evidence="11 12" key="1">
    <citation type="journal article" date="2011" name="Front. Microbiol.">
        <title>Genomic signatures of strain selection and enhancement in Bacillus atrophaeus var. globigii, a historical biowarfare simulant.</title>
        <authorList>
            <person name="Gibbons H.S."/>
            <person name="Broomall S.M."/>
            <person name="McNew L.A."/>
            <person name="Daligault H."/>
            <person name="Chapman C."/>
            <person name="Bruce D."/>
            <person name="Karavis M."/>
            <person name="Krepps M."/>
            <person name="McGregor P.A."/>
            <person name="Hong C."/>
            <person name="Park K.H."/>
            <person name="Akmal A."/>
            <person name="Feldman A."/>
            <person name="Lin J.S."/>
            <person name="Chang W.E."/>
            <person name="Higgs B.W."/>
            <person name="Demirev P."/>
            <person name="Lindquist J."/>
            <person name="Liem A."/>
            <person name="Fochler E."/>
            <person name="Read T.D."/>
            <person name="Tapia R."/>
            <person name="Johnson S."/>
            <person name="Bishop-Lilly K.A."/>
            <person name="Detter C."/>
            <person name="Han C."/>
            <person name="Sozhamannan S."/>
            <person name="Rosenzweig C.N."/>
            <person name="Skowronski E.W."/>
        </authorList>
    </citation>
    <scope>NUCLEOTIDE SEQUENCE [LARGE SCALE GENOMIC DNA]</scope>
    <source>
        <strain evidence="11 12">GYP-17</strain>
    </source>
</reference>
<keyword evidence="12" id="KW-1185">Reference proteome</keyword>
<dbReference type="Proteomes" id="UP000288405">
    <property type="component" value="Unassembled WGS sequence"/>
</dbReference>
<dbReference type="PANTHER" id="PTHR30489">
    <property type="entry name" value="LIPOPROTEIN-RELEASING SYSTEM TRANSMEMBRANE PROTEIN LOLE"/>
    <property type="match status" value="1"/>
</dbReference>
<dbReference type="InterPro" id="IPR011925">
    <property type="entry name" value="LolCE_TM"/>
</dbReference>
<evidence type="ECO:0000256" key="1">
    <source>
        <dbReference type="ARBA" id="ARBA00004651"/>
    </source>
</evidence>
<dbReference type="GO" id="GO:0042953">
    <property type="term" value="P:lipoprotein transport"/>
    <property type="evidence" value="ECO:0007669"/>
    <property type="project" value="InterPro"/>
</dbReference>
<dbReference type="EMBL" id="PIPM01000003">
    <property type="protein sequence ID" value="RUO35424.1"/>
    <property type="molecule type" value="Genomic_DNA"/>
</dbReference>
<dbReference type="InterPro" id="IPR025857">
    <property type="entry name" value="MacB_PCD"/>
</dbReference>
<evidence type="ECO:0000256" key="6">
    <source>
        <dbReference type="ARBA" id="ARBA00022989"/>
    </source>
</evidence>
<keyword evidence="7 8" id="KW-0472">Membrane</keyword>
<evidence type="ECO:0000256" key="5">
    <source>
        <dbReference type="ARBA" id="ARBA00022692"/>
    </source>
</evidence>
<dbReference type="InterPro" id="IPR003838">
    <property type="entry name" value="ABC3_permease_C"/>
</dbReference>
<feature type="domain" description="ABC3 transporter permease C-terminal" evidence="9">
    <location>
        <begin position="284"/>
        <end position="410"/>
    </location>
</feature>